<keyword evidence="5 7" id="KW-0472">Membrane</keyword>
<feature type="transmembrane region" description="Helical" evidence="7">
    <location>
        <begin position="254"/>
        <end position="271"/>
    </location>
</feature>
<evidence type="ECO:0000256" key="2">
    <source>
        <dbReference type="ARBA" id="ARBA00022692"/>
    </source>
</evidence>
<dbReference type="AlphaFoldDB" id="A0A7S2I0K9"/>
<evidence type="ECO:0000256" key="5">
    <source>
        <dbReference type="ARBA" id="ARBA00023136"/>
    </source>
</evidence>
<feature type="transmembrane region" description="Helical" evidence="7">
    <location>
        <begin position="229"/>
        <end position="248"/>
    </location>
</feature>
<evidence type="ECO:0000256" key="7">
    <source>
        <dbReference type="SAM" id="Phobius"/>
    </source>
</evidence>
<organism evidence="10">
    <name type="scientific">Zooxanthella nutricula</name>
    <dbReference type="NCBI Taxonomy" id="1333877"/>
    <lineage>
        <taxon>Eukaryota</taxon>
        <taxon>Sar</taxon>
        <taxon>Alveolata</taxon>
        <taxon>Dinophyceae</taxon>
        <taxon>Peridiniales</taxon>
        <taxon>Peridiniales incertae sedis</taxon>
        <taxon>Zooxanthella</taxon>
    </lineage>
</organism>
<evidence type="ECO:0000313" key="10">
    <source>
        <dbReference type="EMBL" id="CAD9505551.1"/>
    </source>
</evidence>
<feature type="compositionally biased region" description="Acidic residues" evidence="6">
    <location>
        <begin position="469"/>
        <end position="478"/>
    </location>
</feature>
<feature type="domain" description="GOST seven transmembrane" evidence="9">
    <location>
        <begin position="193"/>
        <end position="441"/>
    </location>
</feature>
<feature type="transmembrane region" description="Helical" evidence="7">
    <location>
        <begin position="375"/>
        <end position="397"/>
    </location>
</feature>
<reference evidence="10" key="1">
    <citation type="submission" date="2021-01" db="EMBL/GenBank/DDBJ databases">
        <authorList>
            <person name="Corre E."/>
            <person name="Pelletier E."/>
            <person name="Niang G."/>
            <person name="Scheremetjew M."/>
            <person name="Finn R."/>
            <person name="Kale V."/>
            <person name="Holt S."/>
            <person name="Cochrane G."/>
            <person name="Meng A."/>
            <person name="Brown T."/>
            <person name="Cohen L."/>
        </authorList>
    </citation>
    <scope>NUCLEOTIDE SEQUENCE</scope>
    <source>
        <strain evidence="10">RCC3387</strain>
    </source>
</reference>
<gene>
    <name evidence="10" type="ORF">BRAN1462_LOCUS5519</name>
</gene>
<evidence type="ECO:0000256" key="3">
    <source>
        <dbReference type="ARBA" id="ARBA00022729"/>
    </source>
</evidence>
<comment type="subcellular location">
    <subcellularLocation>
        <location evidence="1">Membrane</location>
        <topology evidence="1">Multi-pass membrane protein</topology>
    </subcellularLocation>
</comment>
<dbReference type="Pfam" id="PF06814">
    <property type="entry name" value="GOST_TM"/>
    <property type="match status" value="1"/>
</dbReference>
<dbReference type="GO" id="GO:0016020">
    <property type="term" value="C:membrane"/>
    <property type="evidence" value="ECO:0007669"/>
    <property type="project" value="UniProtKB-SubCell"/>
</dbReference>
<protein>
    <recommendedName>
        <fullName evidence="9">GOST seven transmembrane domain-containing protein</fullName>
    </recommendedName>
</protein>
<dbReference type="PANTHER" id="PTHR21229">
    <property type="entry name" value="LUNG SEVEN TRANSMEMBRANE RECEPTOR"/>
    <property type="match status" value="1"/>
</dbReference>
<evidence type="ECO:0000256" key="1">
    <source>
        <dbReference type="ARBA" id="ARBA00004141"/>
    </source>
</evidence>
<accession>A0A7S2I0K9</accession>
<evidence type="ECO:0000256" key="8">
    <source>
        <dbReference type="SAM" id="SignalP"/>
    </source>
</evidence>
<sequence>MAASTTARLAAASLVLALGARRALAQVYKFDDVDVPHHMTLQTHLVYYLSSPGEGNQGPAKVTFELAQIKSDGSDAGMDHTYSGLQAFVIPLSGFSTFTEKGISCTNPSTDGHGTPQAGKLLLDNLSGGAPASYDIKGPKESTVLTVNLPQLKNDAYVLVFSNCASVAREGIKVVGTVSVRNAHGYLPAHDYPKRVFYAVMVVCYTVASFVWAVAAIKWWSTLLYIQKGILFVGILGLIENLSFLILYEVWNQSGIYSVAISMVATLCYAWKLGVAFQVLLVQVVFDPAVGSAAEGENDTWANCKLSVAVALYMIAEFNAKVVQSYRLSRDLKLDTILLNYAPVVVMSLVLYAWANVALISTTAALKERGEKHASALFHSHVLVIISMIGGGLALAVELFDPTSRDPDSWSLHWVWADGVRQIAFLVLFAGAQAVWFPSDETLGYTYQAAEGAQPEETIGAVLDGKWDDVDDPEEPEEGSSLQGARVVEPAVKAGE</sequence>
<dbReference type="GO" id="GO:0005794">
    <property type="term" value="C:Golgi apparatus"/>
    <property type="evidence" value="ECO:0007669"/>
    <property type="project" value="TreeGrafter"/>
</dbReference>
<evidence type="ECO:0000256" key="6">
    <source>
        <dbReference type="SAM" id="MobiDB-lite"/>
    </source>
</evidence>
<evidence type="ECO:0000259" key="9">
    <source>
        <dbReference type="Pfam" id="PF06814"/>
    </source>
</evidence>
<keyword evidence="3 8" id="KW-0732">Signal</keyword>
<feature type="region of interest" description="Disordered" evidence="6">
    <location>
        <begin position="465"/>
        <end position="496"/>
    </location>
</feature>
<keyword evidence="4 7" id="KW-1133">Transmembrane helix</keyword>
<feature type="chain" id="PRO_5031041004" description="GOST seven transmembrane domain-containing protein" evidence="8">
    <location>
        <begin position="26"/>
        <end position="496"/>
    </location>
</feature>
<feature type="transmembrane region" description="Helical" evidence="7">
    <location>
        <begin position="196"/>
        <end position="217"/>
    </location>
</feature>
<name>A0A7S2I0K9_9DINO</name>
<dbReference type="InterPro" id="IPR053937">
    <property type="entry name" value="GOST_TM"/>
</dbReference>
<feature type="signal peptide" evidence="8">
    <location>
        <begin position="1"/>
        <end position="25"/>
    </location>
</feature>
<feature type="transmembrane region" description="Helical" evidence="7">
    <location>
        <begin position="337"/>
        <end position="355"/>
    </location>
</feature>
<evidence type="ECO:0000256" key="4">
    <source>
        <dbReference type="ARBA" id="ARBA00022989"/>
    </source>
</evidence>
<proteinExistence type="predicted"/>
<dbReference type="EMBL" id="HBGW01008534">
    <property type="protein sequence ID" value="CAD9505551.1"/>
    <property type="molecule type" value="Transcribed_RNA"/>
</dbReference>
<dbReference type="InterPro" id="IPR009637">
    <property type="entry name" value="GPR107/GPR108-like"/>
</dbReference>
<dbReference type="PANTHER" id="PTHR21229:SF1">
    <property type="entry name" value="GH17801P"/>
    <property type="match status" value="1"/>
</dbReference>
<keyword evidence="2 7" id="KW-0812">Transmembrane</keyword>